<dbReference type="Proteomes" id="UP001175227">
    <property type="component" value="Unassembled WGS sequence"/>
</dbReference>
<evidence type="ECO:0000313" key="3">
    <source>
        <dbReference type="Proteomes" id="UP001175227"/>
    </source>
</evidence>
<feature type="region of interest" description="Disordered" evidence="1">
    <location>
        <begin position="99"/>
        <end position="119"/>
    </location>
</feature>
<keyword evidence="3" id="KW-1185">Reference proteome</keyword>
<sequence length="119" mass="13178">MGKDLKPNDYEKLCQASQAFLSDSNFGHPEVENVMSMVFGSYQTRLDDPNAKAWSSYWTNLANYEEKRREGLTVSVPKIPAHADNRSLVMSTNMAPSLTSMQSINDNDGSALAIKDKSA</sequence>
<protein>
    <submittedName>
        <fullName evidence="2">Uncharacterized protein</fullName>
    </submittedName>
</protein>
<gene>
    <name evidence="2" type="ORF">IW261DRAFT_1559825</name>
</gene>
<name>A0AA39PMS9_9AGAR</name>
<evidence type="ECO:0000313" key="2">
    <source>
        <dbReference type="EMBL" id="KAK0486424.1"/>
    </source>
</evidence>
<proteinExistence type="predicted"/>
<accession>A0AA39PMS9</accession>
<dbReference type="AlphaFoldDB" id="A0AA39PMS9"/>
<comment type="caution">
    <text evidence="2">The sequence shown here is derived from an EMBL/GenBank/DDBJ whole genome shotgun (WGS) entry which is preliminary data.</text>
</comment>
<dbReference type="EMBL" id="JAUEPR010000004">
    <property type="protein sequence ID" value="KAK0486424.1"/>
    <property type="molecule type" value="Genomic_DNA"/>
</dbReference>
<evidence type="ECO:0000256" key="1">
    <source>
        <dbReference type="SAM" id="MobiDB-lite"/>
    </source>
</evidence>
<feature type="compositionally biased region" description="Polar residues" evidence="1">
    <location>
        <begin position="99"/>
        <end position="108"/>
    </location>
</feature>
<reference evidence="2" key="1">
    <citation type="submission" date="2023-06" db="EMBL/GenBank/DDBJ databases">
        <authorList>
            <consortium name="Lawrence Berkeley National Laboratory"/>
            <person name="Ahrendt S."/>
            <person name="Sahu N."/>
            <person name="Indic B."/>
            <person name="Wong-Bajracharya J."/>
            <person name="Merenyi Z."/>
            <person name="Ke H.-M."/>
            <person name="Monk M."/>
            <person name="Kocsube S."/>
            <person name="Drula E."/>
            <person name="Lipzen A."/>
            <person name="Balint B."/>
            <person name="Henrissat B."/>
            <person name="Andreopoulos B."/>
            <person name="Martin F.M."/>
            <person name="Harder C.B."/>
            <person name="Rigling D."/>
            <person name="Ford K.L."/>
            <person name="Foster G.D."/>
            <person name="Pangilinan J."/>
            <person name="Papanicolaou A."/>
            <person name="Barry K."/>
            <person name="LaButti K."/>
            <person name="Viragh M."/>
            <person name="Koriabine M."/>
            <person name="Yan M."/>
            <person name="Riley R."/>
            <person name="Champramary S."/>
            <person name="Plett K.L."/>
            <person name="Tsai I.J."/>
            <person name="Slot J."/>
            <person name="Sipos G."/>
            <person name="Plett J."/>
            <person name="Nagy L.G."/>
            <person name="Grigoriev I.V."/>
        </authorList>
    </citation>
    <scope>NUCLEOTIDE SEQUENCE</scope>
    <source>
        <strain evidence="2">ICMP 16352</strain>
    </source>
</reference>
<organism evidence="2 3">
    <name type="scientific">Armillaria novae-zelandiae</name>
    <dbReference type="NCBI Taxonomy" id="153914"/>
    <lineage>
        <taxon>Eukaryota</taxon>
        <taxon>Fungi</taxon>
        <taxon>Dikarya</taxon>
        <taxon>Basidiomycota</taxon>
        <taxon>Agaricomycotina</taxon>
        <taxon>Agaricomycetes</taxon>
        <taxon>Agaricomycetidae</taxon>
        <taxon>Agaricales</taxon>
        <taxon>Marasmiineae</taxon>
        <taxon>Physalacriaceae</taxon>
        <taxon>Armillaria</taxon>
    </lineage>
</organism>